<reference evidence="1" key="1">
    <citation type="journal article" date="2020" name="Nature">
        <title>Giant virus diversity and host interactions through global metagenomics.</title>
        <authorList>
            <person name="Schulz F."/>
            <person name="Roux S."/>
            <person name="Paez-Espino D."/>
            <person name="Jungbluth S."/>
            <person name="Walsh D.A."/>
            <person name="Denef V.J."/>
            <person name="McMahon K.D."/>
            <person name="Konstantinidis K.T."/>
            <person name="Eloe-Fadrosh E.A."/>
            <person name="Kyrpides N.C."/>
            <person name="Woyke T."/>
        </authorList>
    </citation>
    <scope>NUCLEOTIDE SEQUENCE</scope>
    <source>
        <strain evidence="1">GVMAG-M-3300009155-2</strain>
    </source>
</reference>
<accession>A0A6C0EQ54</accession>
<name>A0A6C0EQ54_9ZZZZ</name>
<organism evidence="1">
    <name type="scientific">viral metagenome</name>
    <dbReference type="NCBI Taxonomy" id="1070528"/>
    <lineage>
        <taxon>unclassified sequences</taxon>
        <taxon>metagenomes</taxon>
        <taxon>organismal metagenomes</taxon>
    </lineage>
</organism>
<proteinExistence type="predicted"/>
<dbReference type="EMBL" id="MN738915">
    <property type="protein sequence ID" value="QHT31118.1"/>
    <property type="molecule type" value="Genomic_DNA"/>
</dbReference>
<protein>
    <submittedName>
        <fullName evidence="1">Uncharacterized protein</fullName>
    </submittedName>
</protein>
<dbReference type="AlphaFoldDB" id="A0A6C0EQ54"/>
<sequence length="135" mass="15980">MTDYNALYNCLKTDFKDFFDLTIIPGQNADGDRSLCGEGKRNITNSYGMIFNHEGSTHSHMFNIGQNDDDYYIRDDFNKFKEKYSLRISNFYNYIKENDEIVLVYHPHNGDENIKEICNILKDRYPDKTFNFITI</sequence>
<evidence type="ECO:0000313" key="1">
    <source>
        <dbReference type="EMBL" id="QHT31118.1"/>
    </source>
</evidence>